<dbReference type="EMBL" id="CAKXZS010000011">
    <property type="protein sequence ID" value="CAH2397946.1"/>
    <property type="molecule type" value="Genomic_DNA"/>
</dbReference>
<proteinExistence type="predicted"/>
<organism evidence="1 2">
    <name type="scientific">Mesorhizobium ventifaucium</name>
    <dbReference type="NCBI Taxonomy" id="666020"/>
    <lineage>
        <taxon>Bacteria</taxon>
        <taxon>Pseudomonadati</taxon>
        <taxon>Pseudomonadota</taxon>
        <taxon>Alphaproteobacteria</taxon>
        <taxon>Hyphomicrobiales</taxon>
        <taxon>Phyllobacteriaceae</taxon>
        <taxon>Mesorhizobium</taxon>
    </lineage>
</organism>
<keyword evidence="2" id="KW-1185">Reference proteome</keyword>
<comment type="caution">
    <text evidence="1">The sequence shown here is derived from an EMBL/GenBank/DDBJ whole genome shotgun (WGS) entry which is preliminary data.</text>
</comment>
<reference evidence="1" key="1">
    <citation type="submission" date="2022-03" db="EMBL/GenBank/DDBJ databases">
        <authorList>
            <person name="Brunel B."/>
        </authorList>
    </citation>
    <scope>NUCLEOTIDE SEQUENCE</scope>
    <source>
        <strain evidence="1">STM4922sample</strain>
    </source>
</reference>
<sequence length="86" mass="9247">MCNSPADMVSKGLPLGRPTEPVVNLLVPQPATLAASAIMNAVVISRFPVAFVMRLVGICTRPPFVKLVLRGHLPSRRNILLTLTDS</sequence>
<name>A0ABN8JL96_9HYPH</name>
<accession>A0ABN8JL96</accession>
<evidence type="ECO:0000313" key="2">
    <source>
        <dbReference type="Proteomes" id="UP001152604"/>
    </source>
</evidence>
<protein>
    <submittedName>
        <fullName evidence="1">Uncharacterized protein</fullName>
    </submittedName>
</protein>
<evidence type="ECO:0000313" key="1">
    <source>
        <dbReference type="EMBL" id="CAH2397946.1"/>
    </source>
</evidence>
<dbReference type="Proteomes" id="UP001152604">
    <property type="component" value="Unassembled WGS sequence"/>
</dbReference>
<gene>
    <name evidence="1" type="ORF">MES4922_190514</name>
</gene>